<proteinExistence type="predicted"/>
<gene>
    <name evidence="1" type="ORF">L195_g061453</name>
</gene>
<feature type="non-terminal residue" evidence="1">
    <location>
        <position position="1"/>
    </location>
</feature>
<organism evidence="1 2">
    <name type="scientific">Trifolium pratense</name>
    <name type="common">Red clover</name>
    <dbReference type="NCBI Taxonomy" id="57577"/>
    <lineage>
        <taxon>Eukaryota</taxon>
        <taxon>Viridiplantae</taxon>
        <taxon>Streptophyta</taxon>
        <taxon>Embryophyta</taxon>
        <taxon>Tracheophyta</taxon>
        <taxon>Spermatophyta</taxon>
        <taxon>Magnoliopsida</taxon>
        <taxon>eudicotyledons</taxon>
        <taxon>Gunneridae</taxon>
        <taxon>Pentapetalae</taxon>
        <taxon>rosids</taxon>
        <taxon>fabids</taxon>
        <taxon>Fabales</taxon>
        <taxon>Fabaceae</taxon>
        <taxon>Papilionoideae</taxon>
        <taxon>50 kb inversion clade</taxon>
        <taxon>NPAAA clade</taxon>
        <taxon>Hologalegina</taxon>
        <taxon>IRL clade</taxon>
        <taxon>Trifolieae</taxon>
        <taxon>Trifolium</taxon>
    </lineage>
</organism>
<dbReference type="AlphaFoldDB" id="A0A2K3KA13"/>
<name>A0A2K3KA13_TRIPR</name>
<dbReference type="EMBL" id="ASHM01152423">
    <property type="protein sequence ID" value="PNX63093.1"/>
    <property type="molecule type" value="Genomic_DNA"/>
</dbReference>
<evidence type="ECO:0000313" key="2">
    <source>
        <dbReference type="Proteomes" id="UP000236291"/>
    </source>
</evidence>
<evidence type="ECO:0000313" key="1">
    <source>
        <dbReference type="EMBL" id="PNX63093.1"/>
    </source>
</evidence>
<sequence length="73" mass="8113">IATTPRARSTTPRVVASLYTMPRVKLHHAARDQGRGESDIQYKYYAARDSHHAAGVVDFLLHAARDTSHAARD</sequence>
<reference evidence="1 2" key="2">
    <citation type="journal article" date="2017" name="Front. Plant Sci.">
        <title>Gene Classification and Mining of Molecular Markers Useful in Red Clover (Trifolium pratense) Breeding.</title>
        <authorList>
            <person name="Istvanek J."/>
            <person name="Dluhosova J."/>
            <person name="Dluhos P."/>
            <person name="Patkova L."/>
            <person name="Nedelnik J."/>
            <person name="Repkova J."/>
        </authorList>
    </citation>
    <scope>NUCLEOTIDE SEQUENCE [LARGE SCALE GENOMIC DNA]</scope>
    <source>
        <strain evidence="2">cv. Tatra</strain>
        <tissue evidence="1">Young leaves</tissue>
    </source>
</reference>
<dbReference type="Proteomes" id="UP000236291">
    <property type="component" value="Unassembled WGS sequence"/>
</dbReference>
<reference evidence="1 2" key="1">
    <citation type="journal article" date="2014" name="Am. J. Bot.">
        <title>Genome assembly and annotation for red clover (Trifolium pratense; Fabaceae).</title>
        <authorList>
            <person name="Istvanek J."/>
            <person name="Jaros M."/>
            <person name="Krenek A."/>
            <person name="Repkova J."/>
        </authorList>
    </citation>
    <scope>NUCLEOTIDE SEQUENCE [LARGE SCALE GENOMIC DNA]</scope>
    <source>
        <strain evidence="2">cv. Tatra</strain>
        <tissue evidence="1">Young leaves</tissue>
    </source>
</reference>
<accession>A0A2K3KA13</accession>
<comment type="caution">
    <text evidence="1">The sequence shown here is derived from an EMBL/GenBank/DDBJ whole genome shotgun (WGS) entry which is preliminary data.</text>
</comment>
<protein>
    <submittedName>
        <fullName evidence="1">Uncharacterized protein</fullName>
    </submittedName>
</protein>